<evidence type="ECO:0000256" key="1">
    <source>
        <dbReference type="SAM" id="SignalP"/>
    </source>
</evidence>
<reference evidence="2 3" key="1">
    <citation type="submission" date="2020-08" db="EMBL/GenBank/DDBJ databases">
        <title>Genome public.</title>
        <authorList>
            <person name="Liu C."/>
            <person name="Sun Q."/>
        </authorList>
    </citation>
    <scope>NUCLEOTIDE SEQUENCE [LARGE SCALE GENOMIC DNA]</scope>
    <source>
        <strain evidence="2 3">BX2</strain>
    </source>
</reference>
<evidence type="ECO:0000313" key="3">
    <source>
        <dbReference type="Proteomes" id="UP000644010"/>
    </source>
</evidence>
<accession>A0ABR7E9E7</accession>
<feature type="signal peptide" evidence="1">
    <location>
        <begin position="1"/>
        <end position="27"/>
    </location>
</feature>
<dbReference type="PROSITE" id="PS51257">
    <property type="entry name" value="PROKAR_LIPOPROTEIN"/>
    <property type="match status" value="1"/>
</dbReference>
<dbReference type="Gene3D" id="2.60.40.2630">
    <property type="match status" value="1"/>
</dbReference>
<comment type="caution">
    <text evidence="2">The sequence shown here is derived from an EMBL/GenBank/DDBJ whole genome shotgun (WGS) entry which is preliminary data.</text>
</comment>
<name>A0ABR7E9E7_9BACT</name>
<keyword evidence="1" id="KW-0732">Signal</keyword>
<proteinExistence type="predicted"/>
<keyword evidence="3" id="KW-1185">Reference proteome</keyword>
<organism evidence="2 3">
    <name type="scientific">Parabacteroides segnis</name>
    <dbReference type="NCBI Taxonomy" id="2763058"/>
    <lineage>
        <taxon>Bacteria</taxon>
        <taxon>Pseudomonadati</taxon>
        <taxon>Bacteroidota</taxon>
        <taxon>Bacteroidia</taxon>
        <taxon>Bacteroidales</taxon>
        <taxon>Tannerellaceae</taxon>
        <taxon>Parabacteroides</taxon>
    </lineage>
</organism>
<dbReference type="EMBL" id="JACOOI010000056">
    <property type="protein sequence ID" value="MBC5646421.1"/>
    <property type="molecule type" value="Genomic_DNA"/>
</dbReference>
<dbReference type="Proteomes" id="UP000644010">
    <property type="component" value="Unassembled WGS sequence"/>
</dbReference>
<dbReference type="CDD" id="cd13121">
    <property type="entry name" value="BF2867_like_C"/>
    <property type="match status" value="1"/>
</dbReference>
<evidence type="ECO:0000313" key="2">
    <source>
        <dbReference type="EMBL" id="MBC5646421.1"/>
    </source>
</evidence>
<feature type="chain" id="PRO_5047248733" evidence="1">
    <location>
        <begin position="28"/>
        <end position="303"/>
    </location>
</feature>
<sequence length="303" mass="32907">MKTLNLENRKMLPAALCSLFLAWTACSGEAVINGPEEGEIPVTVQAEISNLPNDTRTDNAAEDLANAYDRSRFVEGDVILVTRTYSGNNDNNIANYKLGSNGRWSIQGSLSLRIGATYQATFPTNYNGIEWNQSTTANYLKSNLLKTPDISSSTGELQFTGANAFVHQNTKITLVFTGAATGSAAGDVLSGTFSDFTVSGEGLYSGKNTQETMNFYRPDGAATWCGIVYPKNQEETTVASTAISLSLTYEKVNYKTEISCPMVAGQHYKYNLKIQNNILVPDGMEIEGWLKGDETTGNFDPTT</sequence>
<dbReference type="InterPro" id="IPR025049">
    <property type="entry name" value="Mfa-like_1"/>
</dbReference>
<dbReference type="Pfam" id="PF13149">
    <property type="entry name" value="Mfa_like_1"/>
    <property type="match status" value="1"/>
</dbReference>
<gene>
    <name evidence="2" type="ORF">H8S77_26515</name>
</gene>
<protein>
    <submittedName>
        <fullName evidence="2">Fimbrillin family protein</fullName>
    </submittedName>
</protein>
<dbReference type="RefSeq" id="WP_186961889.1">
    <property type="nucleotide sequence ID" value="NZ_JACOOI010000056.1"/>
</dbReference>